<comment type="similarity">
    <text evidence="1">Belongs to the ice-binding protein family.</text>
</comment>
<dbReference type="InterPro" id="IPR021884">
    <property type="entry name" value="Ice-bd_prot"/>
</dbReference>
<evidence type="ECO:0000259" key="6">
    <source>
        <dbReference type="Pfam" id="PF17892"/>
    </source>
</evidence>
<feature type="domain" description="Cadherin-like" evidence="6">
    <location>
        <begin position="1415"/>
        <end position="1521"/>
    </location>
</feature>
<feature type="domain" description="Cadherin-like" evidence="6">
    <location>
        <begin position="1306"/>
        <end position="1412"/>
    </location>
</feature>
<sequence>MTKNLKFLSVIVFILLLFSNKHVAQTLELGTLSSFEAYTGKGAVTNSGVVSGDAGTDAGIIGGNGFNYGYTGTIHKRNNLTAQAKIDLLRIYIHLSDIFVNYPGTHAPAFETETITPGVYSIPGAGSLGGTLTLDGRGDPNAFFIIKFNGAFTVGANSTIVLSNGARAANVFWIAEGAISVAASSEIKGTLLSFPGAITLGVNSKIEGRMLASEGAITIESGGAAKAPVGPISIPIKCLGDCGPTPALDILGSLKKFALFSSFGAVANTATSGFVGDVGAHNGSLTGFGTSTIVGAYHKANEITRQAKIDLESAYSALMALPNTNTRHTPVFGLGETLNSGVYHVEGAGSLSGTLTLDGLNNPDAVFIFKFAGALSVAAQANVILTNGAQRCNIFWLGGAGVATGAVSMGAFSSMKGTIISHGGACTMAAGGKVEGRMFSTDGAIGFSTGIVYTDTLCFGDDTPISGGDQTLCSDGTNTQIITATASSNTTSGIIRWYDALTGGALVANPIQVGIGSKTYFAESYNGVYASLNRVAVALVINNCDVENTFPVAVDDAYTTREEVSVFLLPLTGDSDVDLEDTLTIISINGTLLTPGTAQNISVINGTVQITATGIISFVSSLNFNGISVFPYTISDGLAFAVANLTITVTTVNDAPVAMPDVARVNEDVTLIVAKEDGLIDLNDTDIEQESTLILTKFVVAGVLVNVTPVSPGSTPIAGVGNLSLSSDGSYRFVPMLNYNGEVPKVTYTISDGENTANSTLDITVNAINDAPIAVDNTYTTREEVAVILRPLSGDSDVDVGDNLTIDSINGTLLTPGVMQTIDVPDGTVEITSTGITRFVSDLNFIGISTFPYTISDGFALAVANQIITVTTVNDAPIARPDTASVDEEVTLTVTKENGLIELNDTDVDQGSTLILTKFIVAGVVVNIGPGTSGSTGIPGVGNLSVQSDGSYIFTPILNYNGAVPRVTYTISDGVNTANSTLSITVKPINDAPLAANDFTGASQGVSVDVPVLINDMDPDGDTITITSIVTFPTNGVVEINVNKTTIRYIPNAGFNGLDSFTYQITDGNGSFDTALVEVKDATSPFPPVANPDTARVAENTSLSVDAVDGVLKNDTDLNLDILTVVNFSIFGFIGEIVPGTEFIIPNVGAVNLNVDGGYVFIPEVNFIGLVPEITYRITDGTHTVSSTLRIIIRSVNDVPIAFPDANTTAEDTLLNVLPVAGMLANDVDADMDPLSIISVTVDGIVHAAGVTVALAEGTFLVNSDGSYTFIPAKDFNGVVPIIKYTVSDGILNATSTLALTVTPINDAPVARPDINATDENTVLRVVAAVGLLSNDFDADLEPLLVTQFSVEGKTSTTGVSITFSAGIVLVNSDGSYTFTPAVHFNGVVPSIVYTISDGSLLKATSTLDLIVRIVNDAPIARPDARTTDEDVFLKVSSEYGLLGNDFDHDLDPLSLTQVTVEGITTMVGVTATFTGGTFLVNSDGSYVFIPTKDFSGAVPTIIYTVSDGSLTATSTLQLTVRPINDSLVANPDINAIDEDVTLRVLAAVGLLANDADVDLDPLSVTQFTVDGITSNAGIMASCEGGAVSVNSDGSYTFIPATNFNGVVPTITYTVSDGILTAASSLKLIVRTVNDVPVANPDINISNEDTILNVLATSGLLANDFDADKDRLRVVQFSVEGIIWTPGVTAMFTGGTLMINLDGSYRYTPAKDFNGVVPAITYTVSDGSQTANSILGLTVRPINDAPVAINDLVTTNQRSAIIIETIGANDIDIDGFVDPTTIILIDLYNPSNTGKSSRPLVLSNIGTFTIDTAGNLTFTPVPEFSGLAVINYTLKDNNGETSNEGVIDITVQGDNDGDGVLDFQDLDDDNDGILDTTEQNGALQRDTDNDGIPDYLDLDSDGDGLNDLEESFSGAIDANNDGIIDGAQNGSGTNGLFDGVEVYKDGGVINYKAVDTDNDGILNFQDTDDDGDTMNSENEDVNFDGNLKNDDTDQDGVPDYLDADDDGDEILTKDELMFDCDMDNVMDHLDVTSCNLIPNGFSPNGDGVNDTFVIPELFKYPNFKLEIFNRWGNQVYYYNNNSRESPLWWDGYSTGRLTLNNTKPVSVGTYNYIIYFNNGTRKPISGWVYLNR</sequence>
<dbReference type="Gene3D" id="2.60.40.2810">
    <property type="match status" value="1"/>
</dbReference>
<dbReference type="Gene3D" id="4.10.1080.10">
    <property type="entry name" value="TSP type-3 repeat"/>
    <property type="match status" value="2"/>
</dbReference>
<feature type="region of interest" description="Disordered" evidence="3">
    <location>
        <begin position="1964"/>
        <end position="1996"/>
    </location>
</feature>
<dbReference type="InterPro" id="IPR040853">
    <property type="entry name" value="RapA2_cadherin-like"/>
</dbReference>
<dbReference type="HOGENOM" id="CLU_231974_0_0_10"/>
<accession>A4BWT9</accession>
<dbReference type="Pfam" id="PF11999">
    <property type="entry name" value="Ice_binding"/>
    <property type="match status" value="2"/>
</dbReference>
<dbReference type="Proteomes" id="UP000003053">
    <property type="component" value="Unassembled WGS sequence"/>
</dbReference>
<feature type="domain" description="RapA2 cadherin-like" evidence="5">
    <location>
        <begin position="643"/>
        <end position="733"/>
    </location>
</feature>
<name>A4BWT9_9FLAO</name>
<keyword evidence="8" id="KW-1185">Reference proteome</keyword>
<dbReference type="InterPro" id="IPR041690">
    <property type="entry name" value="Cadherin_5"/>
</dbReference>
<dbReference type="Gene3D" id="2.60.40.1200">
    <property type="match status" value="7"/>
</dbReference>
<dbReference type="OrthoDB" id="9805017at2"/>
<feature type="domain" description="RapA2 cadherin-like" evidence="5">
    <location>
        <begin position="1087"/>
        <end position="1161"/>
    </location>
</feature>
<dbReference type="Pfam" id="PF17803">
    <property type="entry name" value="Cadherin_4"/>
    <property type="match status" value="4"/>
</dbReference>
<feature type="compositionally biased region" description="Acidic residues" evidence="3">
    <location>
        <begin position="1966"/>
        <end position="1982"/>
    </location>
</feature>
<evidence type="ECO:0000256" key="4">
    <source>
        <dbReference type="SAM" id="SignalP"/>
    </source>
</evidence>
<dbReference type="RefSeq" id="WP_004569228.1">
    <property type="nucleotide sequence ID" value="NZ_CH724148.1"/>
</dbReference>
<dbReference type="EMBL" id="AAOG01000001">
    <property type="protein sequence ID" value="EAR13430.1"/>
    <property type="molecule type" value="Genomic_DNA"/>
</dbReference>
<dbReference type="NCBIfam" id="NF012211">
    <property type="entry name" value="tand_rpt_95"/>
    <property type="match status" value="11"/>
</dbReference>
<evidence type="ECO:0000313" key="8">
    <source>
        <dbReference type="Proteomes" id="UP000003053"/>
    </source>
</evidence>
<dbReference type="NCBIfam" id="TIGR04131">
    <property type="entry name" value="Bac_Flav_CTERM"/>
    <property type="match status" value="1"/>
</dbReference>
<keyword evidence="2 4" id="KW-0732">Signal</keyword>
<feature type="domain" description="Cadherin-like" evidence="6">
    <location>
        <begin position="1525"/>
        <end position="1628"/>
    </location>
</feature>
<dbReference type="GO" id="GO:0005509">
    <property type="term" value="F:calcium ion binding"/>
    <property type="evidence" value="ECO:0007669"/>
    <property type="project" value="InterPro"/>
</dbReference>
<evidence type="ECO:0000256" key="3">
    <source>
        <dbReference type="SAM" id="MobiDB-lite"/>
    </source>
</evidence>
<evidence type="ECO:0008006" key="9">
    <source>
        <dbReference type="Google" id="ProtNLM"/>
    </source>
</evidence>
<dbReference type="SUPFAM" id="SSF103647">
    <property type="entry name" value="TSP type-3 repeat"/>
    <property type="match status" value="1"/>
</dbReference>
<comment type="caution">
    <text evidence="7">The sequence shown here is derived from an EMBL/GenBank/DDBJ whole genome shotgun (WGS) entry which is preliminary data.</text>
</comment>
<dbReference type="Pfam" id="PF17892">
    <property type="entry name" value="Cadherin_5"/>
    <property type="match status" value="4"/>
</dbReference>
<reference evidence="7 8" key="1">
    <citation type="submission" date="2006-02" db="EMBL/GenBank/DDBJ databases">
        <authorList>
            <person name="Murray A."/>
            <person name="Staley J."/>
            <person name="Ferriera S."/>
            <person name="Johnson J."/>
            <person name="Kravitz S."/>
            <person name="Halpern A."/>
            <person name="Remington K."/>
            <person name="Beeson K."/>
            <person name="Tran B."/>
            <person name="Rogers Y.-H."/>
            <person name="Friedman R."/>
            <person name="Venter J.C."/>
        </authorList>
    </citation>
    <scope>NUCLEOTIDE SEQUENCE [LARGE SCALE GENOMIC DNA]</scope>
    <source>
        <strain evidence="7 8">23-P</strain>
    </source>
</reference>
<dbReference type="InterPro" id="IPR026341">
    <property type="entry name" value="T9SS_type_B"/>
</dbReference>
<evidence type="ECO:0000256" key="1">
    <source>
        <dbReference type="ARBA" id="ARBA00005445"/>
    </source>
</evidence>
<dbReference type="eggNOG" id="COG4932">
    <property type="taxonomic scope" value="Bacteria"/>
</dbReference>
<feature type="signal peptide" evidence="4">
    <location>
        <begin position="1"/>
        <end position="24"/>
    </location>
</feature>
<gene>
    <name evidence="7" type="ORF">PI23P_03012</name>
</gene>
<dbReference type="Pfam" id="PF17963">
    <property type="entry name" value="Big_9"/>
    <property type="match status" value="4"/>
</dbReference>
<evidence type="ECO:0000259" key="5">
    <source>
        <dbReference type="Pfam" id="PF17803"/>
    </source>
</evidence>
<feature type="domain" description="RapA2 cadherin-like" evidence="5">
    <location>
        <begin position="1188"/>
        <end position="1270"/>
    </location>
</feature>
<dbReference type="InterPro" id="IPR028974">
    <property type="entry name" value="TSP_type-3_rpt"/>
</dbReference>
<proteinExistence type="inferred from homology"/>
<dbReference type="eggNOG" id="COG5184">
    <property type="taxonomic scope" value="Bacteria"/>
</dbReference>
<dbReference type="eggNOG" id="COG1361">
    <property type="taxonomic scope" value="Bacteria"/>
</dbReference>
<evidence type="ECO:0000256" key="2">
    <source>
        <dbReference type="ARBA" id="ARBA00022729"/>
    </source>
</evidence>
<organism evidence="7 8">
    <name type="scientific">Polaribacter irgensii 23-P</name>
    <dbReference type="NCBI Taxonomy" id="313594"/>
    <lineage>
        <taxon>Bacteria</taxon>
        <taxon>Pseudomonadati</taxon>
        <taxon>Bacteroidota</taxon>
        <taxon>Flavobacteriia</taxon>
        <taxon>Flavobacteriales</taxon>
        <taxon>Flavobacteriaceae</taxon>
    </lineage>
</organism>
<dbReference type="STRING" id="313594.PI23P_03012"/>
<feature type="domain" description="Cadherin-like" evidence="6">
    <location>
        <begin position="1633"/>
        <end position="1738"/>
    </location>
</feature>
<protein>
    <recommendedName>
        <fullName evidence="9">Tandem-95 repeat protein</fullName>
    </recommendedName>
</protein>
<feature type="chain" id="PRO_5002666880" description="Tandem-95 repeat protein" evidence="4">
    <location>
        <begin position="25"/>
        <end position="2132"/>
    </location>
</feature>
<dbReference type="Pfam" id="PF13585">
    <property type="entry name" value="CHU_C"/>
    <property type="match status" value="1"/>
</dbReference>
<evidence type="ECO:0000313" key="7">
    <source>
        <dbReference type="EMBL" id="EAR13430.1"/>
    </source>
</evidence>
<dbReference type="eggNOG" id="COG2373">
    <property type="taxonomic scope" value="Bacteria"/>
</dbReference>
<feature type="domain" description="RapA2 cadherin-like" evidence="5">
    <location>
        <begin position="547"/>
        <end position="618"/>
    </location>
</feature>